<dbReference type="InterPro" id="IPR011009">
    <property type="entry name" value="Kinase-like_dom_sf"/>
</dbReference>
<protein>
    <submittedName>
        <fullName evidence="1">Uncharacterized protein</fullName>
    </submittedName>
</protein>
<dbReference type="Proteomes" id="UP000655830">
    <property type="component" value="Unassembled WGS sequence"/>
</dbReference>
<dbReference type="AlphaFoldDB" id="A0A926EDH4"/>
<dbReference type="EMBL" id="JACRSY010000007">
    <property type="protein sequence ID" value="MBC8578996.1"/>
    <property type="molecule type" value="Genomic_DNA"/>
</dbReference>
<dbReference type="SUPFAM" id="SSF56112">
    <property type="entry name" value="Protein kinase-like (PK-like)"/>
    <property type="match status" value="1"/>
</dbReference>
<name>A0A926EDH4_9FIRM</name>
<dbReference type="RefSeq" id="WP_249332157.1">
    <property type="nucleotide sequence ID" value="NZ_JACRSY010000007.1"/>
</dbReference>
<evidence type="ECO:0000313" key="1">
    <source>
        <dbReference type="EMBL" id="MBC8578996.1"/>
    </source>
</evidence>
<keyword evidence="2" id="KW-1185">Reference proteome</keyword>
<accession>A0A926EDH4</accession>
<gene>
    <name evidence="1" type="ORF">H8718_05540</name>
</gene>
<comment type="caution">
    <text evidence="1">The sequence shown here is derived from an EMBL/GenBank/DDBJ whole genome shotgun (WGS) entry which is preliminary data.</text>
</comment>
<evidence type="ECO:0000313" key="2">
    <source>
        <dbReference type="Proteomes" id="UP000655830"/>
    </source>
</evidence>
<proteinExistence type="predicted"/>
<sequence length="131" mass="15770">MNMEDLLYNLQVDTASIMMDLKENMRKLHCIKSSRVGDLKYTREEYFSCKAYIKQALDDAFLYLFEHYEPITRLKEQLMGISHMLYTKIEERKEYALIHFELGPNPIMVDQKGHTYLIDFEGMKYFDLQYE</sequence>
<reference evidence="1" key="1">
    <citation type="submission" date="2020-08" db="EMBL/GenBank/DDBJ databases">
        <title>Genome public.</title>
        <authorList>
            <person name="Liu C."/>
            <person name="Sun Q."/>
        </authorList>
    </citation>
    <scope>NUCLEOTIDE SEQUENCE</scope>
    <source>
        <strain evidence="1">NSJ-12</strain>
    </source>
</reference>
<organism evidence="1 2">
    <name type="scientific">Zhenhengia yiwuensis</name>
    <dbReference type="NCBI Taxonomy" id="2763666"/>
    <lineage>
        <taxon>Bacteria</taxon>
        <taxon>Bacillati</taxon>
        <taxon>Bacillota</taxon>
        <taxon>Clostridia</taxon>
        <taxon>Lachnospirales</taxon>
        <taxon>Lachnospiraceae</taxon>
        <taxon>Zhenhengia</taxon>
    </lineage>
</organism>